<gene>
    <name evidence="3" type="ORF">A2140_00030</name>
</gene>
<protein>
    <recommendedName>
        <fullName evidence="2">NodB homology domain-containing protein</fullName>
    </recommendedName>
</protein>
<dbReference type="InterPro" id="IPR050248">
    <property type="entry name" value="Polysacc_deacetylase_ArnD"/>
</dbReference>
<dbReference type="InterPro" id="IPR011330">
    <property type="entry name" value="Glyco_hydro/deAcase_b/a-brl"/>
</dbReference>
<comment type="caution">
    <text evidence="3">The sequence shown here is derived from an EMBL/GenBank/DDBJ whole genome shotgun (WGS) entry which is preliminary data.</text>
</comment>
<dbReference type="Gene3D" id="3.20.20.370">
    <property type="entry name" value="Glycoside hydrolase/deacetylase"/>
    <property type="match status" value="1"/>
</dbReference>
<evidence type="ECO:0000256" key="1">
    <source>
        <dbReference type="SAM" id="SignalP"/>
    </source>
</evidence>
<dbReference type="GO" id="GO:0005975">
    <property type="term" value="P:carbohydrate metabolic process"/>
    <property type="evidence" value="ECO:0007669"/>
    <property type="project" value="InterPro"/>
</dbReference>
<dbReference type="AlphaFoldDB" id="A0A1F6T572"/>
<dbReference type="EMBL" id="MFSQ01000055">
    <property type="protein sequence ID" value="OGI40298.1"/>
    <property type="molecule type" value="Genomic_DNA"/>
</dbReference>
<dbReference type="Proteomes" id="UP000178379">
    <property type="component" value="Unassembled WGS sequence"/>
</dbReference>
<dbReference type="CDD" id="cd10917">
    <property type="entry name" value="CE4_NodB_like_6s_7s"/>
    <property type="match status" value="1"/>
</dbReference>
<sequence length="248" mass="27415">MSMRMRRVCSALLLAWLPAVASAESCPAGTVYLTFDTGSMRSAELIAQTLREENVKATFFLANEPTFRGDYSLDPSWDGYWKQLAREGHRFGNHTWSHTYARRDEGGKVIADNGRGGRVVFDRAGYCNELARVDRAFTRATGQRLSGLWRAPGWRTTYQSVRFAASCGYPLHVGTDDAGYIRDDLPSEQISNQALLERALKNLKGGDVVTMHLGIQSRKEPGAAILGPLIRGLKGKGFCFAPLAGPRR</sequence>
<evidence type="ECO:0000259" key="2">
    <source>
        <dbReference type="PROSITE" id="PS51677"/>
    </source>
</evidence>
<name>A0A1F6T572_9PROT</name>
<feature type="chain" id="PRO_5009526569" description="NodB homology domain-containing protein" evidence="1">
    <location>
        <begin position="24"/>
        <end position="248"/>
    </location>
</feature>
<feature type="domain" description="NodB homology" evidence="2">
    <location>
        <begin position="29"/>
        <end position="241"/>
    </location>
</feature>
<dbReference type="Pfam" id="PF01522">
    <property type="entry name" value="Polysacc_deac_1"/>
    <property type="match status" value="1"/>
</dbReference>
<dbReference type="STRING" id="1817756.A2140_00030"/>
<keyword evidence="1" id="KW-0732">Signal</keyword>
<evidence type="ECO:0000313" key="3">
    <source>
        <dbReference type="EMBL" id="OGI40298.1"/>
    </source>
</evidence>
<dbReference type="PANTHER" id="PTHR10587">
    <property type="entry name" value="GLYCOSYL TRANSFERASE-RELATED"/>
    <property type="match status" value="1"/>
</dbReference>
<dbReference type="SUPFAM" id="SSF88713">
    <property type="entry name" value="Glycoside hydrolase/deacetylase"/>
    <property type="match status" value="1"/>
</dbReference>
<proteinExistence type="predicted"/>
<feature type="signal peptide" evidence="1">
    <location>
        <begin position="1"/>
        <end position="23"/>
    </location>
</feature>
<reference evidence="3 4" key="1">
    <citation type="journal article" date="2016" name="Nat. Commun.">
        <title>Thousands of microbial genomes shed light on interconnected biogeochemical processes in an aquifer system.</title>
        <authorList>
            <person name="Anantharaman K."/>
            <person name="Brown C.T."/>
            <person name="Hug L.A."/>
            <person name="Sharon I."/>
            <person name="Castelle C.J."/>
            <person name="Probst A.J."/>
            <person name="Thomas B.C."/>
            <person name="Singh A."/>
            <person name="Wilkins M.J."/>
            <person name="Karaoz U."/>
            <person name="Brodie E.L."/>
            <person name="Williams K.H."/>
            <person name="Hubbard S.S."/>
            <person name="Banfield J.F."/>
        </authorList>
    </citation>
    <scope>NUCLEOTIDE SEQUENCE [LARGE SCALE GENOMIC DNA]</scope>
</reference>
<dbReference type="InterPro" id="IPR002509">
    <property type="entry name" value="NODB_dom"/>
</dbReference>
<organism evidence="3 4">
    <name type="scientific">Candidatus Muproteobacteria bacterium RBG_16_62_13</name>
    <dbReference type="NCBI Taxonomy" id="1817756"/>
    <lineage>
        <taxon>Bacteria</taxon>
        <taxon>Pseudomonadati</taxon>
        <taxon>Pseudomonadota</taxon>
        <taxon>Candidatus Muproteobacteria</taxon>
    </lineage>
</organism>
<dbReference type="PROSITE" id="PS51677">
    <property type="entry name" value="NODB"/>
    <property type="match status" value="1"/>
</dbReference>
<accession>A0A1F6T572</accession>
<evidence type="ECO:0000313" key="4">
    <source>
        <dbReference type="Proteomes" id="UP000178379"/>
    </source>
</evidence>
<dbReference type="GO" id="GO:0016810">
    <property type="term" value="F:hydrolase activity, acting on carbon-nitrogen (but not peptide) bonds"/>
    <property type="evidence" value="ECO:0007669"/>
    <property type="project" value="InterPro"/>
</dbReference>